<proteinExistence type="inferred from homology"/>
<evidence type="ECO:0000256" key="5">
    <source>
        <dbReference type="ARBA" id="ARBA00022614"/>
    </source>
</evidence>
<dbReference type="Gene3D" id="3.80.10.10">
    <property type="entry name" value="Ribonuclease Inhibitor"/>
    <property type="match status" value="2"/>
</dbReference>
<evidence type="ECO:0000256" key="7">
    <source>
        <dbReference type="ARBA" id="ARBA00022729"/>
    </source>
</evidence>
<evidence type="ECO:0000256" key="13">
    <source>
        <dbReference type="SAM" id="SignalP"/>
    </source>
</evidence>
<gene>
    <name evidence="14" type="ORF">NCGR_LOCUS38671</name>
</gene>
<dbReference type="Pfam" id="PF13855">
    <property type="entry name" value="LRR_8"/>
    <property type="match status" value="1"/>
</dbReference>
<feature type="chain" id="PRO_5032882111" evidence="13">
    <location>
        <begin position="25"/>
        <end position="692"/>
    </location>
</feature>
<dbReference type="FunFam" id="3.80.10.10:FF:000649">
    <property type="entry name" value="Leucine Rich Repeat family protein"/>
    <property type="match status" value="1"/>
</dbReference>
<evidence type="ECO:0000256" key="3">
    <source>
        <dbReference type="ARBA" id="ARBA00009592"/>
    </source>
</evidence>
<dbReference type="FunFam" id="3.80.10.10:FF:000213">
    <property type="entry name" value="Tyrosine-sulfated glycopeptide receptor 1"/>
    <property type="match status" value="1"/>
</dbReference>
<keyword evidence="9 12" id="KW-1133">Transmembrane helix</keyword>
<evidence type="ECO:0000256" key="1">
    <source>
        <dbReference type="ARBA" id="ARBA00004236"/>
    </source>
</evidence>
<dbReference type="PANTHER" id="PTHR48063">
    <property type="entry name" value="LRR RECEPTOR-LIKE KINASE"/>
    <property type="match status" value="1"/>
</dbReference>
<keyword evidence="4" id="KW-1003">Cell membrane</keyword>
<dbReference type="InterPro" id="IPR032675">
    <property type="entry name" value="LRR_dom_sf"/>
</dbReference>
<dbReference type="SUPFAM" id="SSF52047">
    <property type="entry name" value="RNI-like"/>
    <property type="match status" value="1"/>
</dbReference>
<organism evidence="14 15">
    <name type="scientific">Miscanthus lutarioriparius</name>
    <dbReference type="NCBI Taxonomy" id="422564"/>
    <lineage>
        <taxon>Eukaryota</taxon>
        <taxon>Viridiplantae</taxon>
        <taxon>Streptophyta</taxon>
        <taxon>Embryophyta</taxon>
        <taxon>Tracheophyta</taxon>
        <taxon>Spermatophyta</taxon>
        <taxon>Magnoliopsida</taxon>
        <taxon>Liliopsida</taxon>
        <taxon>Poales</taxon>
        <taxon>Poaceae</taxon>
        <taxon>PACMAD clade</taxon>
        <taxon>Panicoideae</taxon>
        <taxon>Andropogonodae</taxon>
        <taxon>Andropogoneae</taxon>
        <taxon>Saccharinae</taxon>
        <taxon>Miscanthus</taxon>
    </lineage>
</organism>
<keyword evidence="6 12" id="KW-0812">Transmembrane</keyword>
<evidence type="ECO:0000256" key="2">
    <source>
        <dbReference type="ARBA" id="ARBA00004479"/>
    </source>
</evidence>
<evidence type="ECO:0000313" key="14">
    <source>
        <dbReference type="EMBL" id="CAD6255074.1"/>
    </source>
</evidence>
<dbReference type="AlphaFoldDB" id="A0A811Q7E2"/>
<dbReference type="PRINTS" id="PR00019">
    <property type="entry name" value="LEURICHRPT"/>
</dbReference>
<evidence type="ECO:0000256" key="11">
    <source>
        <dbReference type="ARBA" id="ARBA00023180"/>
    </source>
</evidence>
<keyword evidence="10 12" id="KW-0472">Membrane</keyword>
<accession>A0A811Q7E2</accession>
<protein>
    <submittedName>
        <fullName evidence="14">Uncharacterized protein</fullName>
    </submittedName>
</protein>
<dbReference type="Proteomes" id="UP000604825">
    <property type="component" value="Unassembled WGS sequence"/>
</dbReference>
<evidence type="ECO:0000256" key="6">
    <source>
        <dbReference type="ARBA" id="ARBA00022692"/>
    </source>
</evidence>
<evidence type="ECO:0000256" key="4">
    <source>
        <dbReference type="ARBA" id="ARBA00022475"/>
    </source>
</evidence>
<dbReference type="GO" id="GO:0005886">
    <property type="term" value="C:plasma membrane"/>
    <property type="evidence" value="ECO:0007669"/>
    <property type="project" value="UniProtKB-SubCell"/>
</dbReference>
<evidence type="ECO:0000256" key="9">
    <source>
        <dbReference type="ARBA" id="ARBA00022989"/>
    </source>
</evidence>
<keyword evidence="5" id="KW-0433">Leucine-rich repeat</keyword>
<keyword evidence="15" id="KW-1185">Reference proteome</keyword>
<keyword evidence="8" id="KW-0677">Repeat</keyword>
<name>A0A811Q7E2_9POAL</name>
<sequence length="692" mass="76655">MHRLAGAMLVLLWCCCCLFLATHAHQQQQLQPAAGGNRASPSCIPHERDALLAFKHGVTSDPAGLLDSWRWSDLTGPSGHLPEFLGSLKSLTYLNLSGIPFSSSGGVPPQLGNLSKLQYLDLSSTYMFGTNSTNLSWLARLTSIQYVNLNQMNLCTVVDWPHVMNMLPSLRVLHLSTCSLANANQSLPHLNLTNLEELDASWNSLNHPMVSSWFWNITSLKRLNLDSTGMFGQFPDALGDMTSLQVLDLSGNYYYDDDAKNMRVMTAGWNNITGSLPTSVGQFAGLQTLDLSHNNLNGNVPYEIGVLSNLTHLGLNSNKLDGVVTEEHLVSARSLKYIDLSYNALKIEISSDRQPPFRLDTAYFASCQMGPLFPSWLKWHVNIINLDISSADMFVLDLSRNKLSGELPMWIGKLTSLIILRLSHNKFCGNVPVNITNLACLQYMDLNNNKISGSLPIYLSNLNLKTTRKTSMTDGCYPIIMYDPPLILNDPLDLSSFSTVLKGQELNYGSINGVLDTSMMSIDLSSNNLTGEISEEIVFLDGLVNLNLSRNHLSGVVPSKIGEMQSLESLDLSRNKLSGEIPVSRSNLTFLSYLDLSYNNLTGRIPSGPQLDTLYAEQGGLGRTEEGHGIQFFYLGLRCGFIVVTWVAFGVLLFKRSWRITCFRLSDKLYGKVYVLVALWARSRETGTDRHA</sequence>
<comment type="similarity">
    <text evidence="3">Belongs to the RLP family.</text>
</comment>
<dbReference type="PANTHER" id="PTHR48063:SF40">
    <property type="entry name" value="LEUCINE-RICH REPEAT-CONTAINING N-TERMINAL PLANT-TYPE DOMAIN-CONTAINING PROTEIN"/>
    <property type="match status" value="1"/>
</dbReference>
<evidence type="ECO:0000313" key="15">
    <source>
        <dbReference type="Proteomes" id="UP000604825"/>
    </source>
</evidence>
<reference evidence="14" key="1">
    <citation type="submission" date="2020-10" db="EMBL/GenBank/DDBJ databases">
        <authorList>
            <person name="Han B."/>
            <person name="Lu T."/>
            <person name="Zhao Q."/>
            <person name="Huang X."/>
            <person name="Zhao Y."/>
        </authorList>
    </citation>
    <scope>NUCLEOTIDE SEQUENCE</scope>
</reference>
<dbReference type="Pfam" id="PF00560">
    <property type="entry name" value="LRR_1"/>
    <property type="match status" value="4"/>
</dbReference>
<evidence type="ECO:0000256" key="8">
    <source>
        <dbReference type="ARBA" id="ARBA00022737"/>
    </source>
</evidence>
<dbReference type="InterPro" id="IPR046956">
    <property type="entry name" value="RLP23-like"/>
</dbReference>
<dbReference type="EMBL" id="CAJGYO010000009">
    <property type="protein sequence ID" value="CAD6255074.1"/>
    <property type="molecule type" value="Genomic_DNA"/>
</dbReference>
<comment type="caution">
    <text evidence="14">The sequence shown here is derived from an EMBL/GenBank/DDBJ whole genome shotgun (WGS) entry which is preliminary data.</text>
</comment>
<feature type="signal peptide" evidence="13">
    <location>
        <begin position="1"/>
        <end position="24"/>
    </location>
</feature>
<dbReference type="SUPFAM" id="SSF52058">
    <property type="entry name" value="L domain-like"/>
    <property type="match status" value="1"/>
</dbReference>
<evidence type="ECO:0000256" key="12">
    <source>
        <dbReference type="SAM" id="Phobius"/>
    </source>
</evidence>
<comment type="subcellular location">
    <subcellularLocation>
        <location evidence="1">Cell membrane</location>
    </subcellularLocation>
    <subcellularLocation>
        <location evidence="2">Membrane</location>
        <topology evidence="2">Single-pass type I membrane protein</topology>
    </subcellularLocation>
</comment>
<keyword evidence="11" id="KW-0325">Glycoprotein</keyword>
<keyword evidence="7 13" id="KW-0732">Signal</keyword>
<feature type="transmembrane region" description="Helical" evidence="12">
    <location>
        <begin position="632"/>
        <end position="654"/>
    </location>
</feature>
<dbReference type="InterPro" id="IPR001611">
    <property type="entry name" value="Leu-rich_rpt"/>
</dbReference>
<dbReference type="OrthoDB" id="1600340at2759"/>
<evidence type="ECO:0000256" key="10">
    <source>
        <dbReference type="ARBA" id="ARBA00023136"/>
    </source>
</evidence>